<dbReference type="OrthoDB" id="9801156at2"/>
<evidence type="ECO:0000259" key="3">
    <source>
        <dbReference type="Pfam" id="PF25137"/>
    </source>
</evidence>
<reference evidence="4 5" key="1">
    <citation type="submission" date="2017-04" db="EMBL/GenBank/DDBJ databases">
        <title>Monoglobus pectinilyticus 14 draft genome.</title>
        <authorList>
            <person name="Kim C."/>
            <person name="Rosendale D.I."/>
            <person name="Kelly W.J."/>
            <person name="Tannock G.W."/>
            <person name="Patchett M.L."/>
            <person name="Jordens J.Z."/>
        </authorList>
    </citation>
    <scope>NUCLEOTIDE SEQUENCE [LARGE SCALE GENOMIC DNA]</scope>
    <source>
        <strain evidence="4 5">14</strain>
    </source>
</reference>
<dbReference type="CDD" id="cd08187">
    <property type="entry name" value="BDH"/>
    <property type="match status" value="1"/>
</dbReference>
<evidence type="ECO:0000313" key="4">
    <source>
        <dbReference type="EMBL" id="AUO20314.1"/>
    </source>
</evidence>
<evidence type="ECO:0000313" key="5">
    <source>
        <dbReference type="Proteomes" id="UP000235589"/>
    </source>
</evidence>
<gene>
    <name evidence="4" type="ORF">B9O19_02172</name>
</gene>
<dbReference type="GO" id="GO:0005829">
    <property type="term" value="C:cytosol"/>
    <property type="evidence" value="ECO:0007669"/>
    <property type="project" value="TreeGrafter"/>
</dbReference>
<organism evidence="4 5">
    <name type="scientific">Monoglobus pectinilyticus</name>
    <dbReference type="NCBI Taxonomy" id="1981510"/>
    <lineage>
        <taxon>Bacteria</taxon>
        <taxon>Bacillati</taxon>
        <taxon>Bacillota</taxon>
        <taxon>Clostridia</taxon>
        <taxon>Monoglobales</taxon>
        <taxon>Monoglobaceae</taxon>
        <taxon>Monoglobus</taxon>
    </lineage>
</organism>
<dbReference type="Proteomes" id="UP000235589">
    <property type="component" value="Chromosome"/>
</dbReference>
<evidence type="ECO:0000259" key="2">
    <source>
        <dbReference type="Pfam" id="PF00465"/>
    </source>
</evidence>
<dbReference type="PANTHER" id="PTHR43633:SF1">
    <property type="entry name" value="ALCOHOL DEHYDROGENASE YQHD"/>
    <property type="match status" value="1"/>
</dbReference>
<dbReference type="InterPro" id="IPR018211">
    <property type="entry name" value="ADH_Fe_CS"/>
</dbReference>
<dbReference type="GO" id="GO:0046872">
    <property type="term" value="F:metal ion binding"/>
    <property type="evidence" value="ECO:0007669"/>
    <property type="project" value="InterPro"/>
</dbReference>
<dbReference type="GeneID" id="98063544"/>
<dbReference type="Gene3D" id="1.20.1090.10">
    <property type="entry name" value="Dehydroquinate synthase-like - alpha domain"/>
    <property type="match status" value="1"/>
</dbReference>
<dbReference type="InterPro" id="IPR056798">
    <property type="entry name" value="ADH_Fe_C"/>
</dbReference>
<dbReference type="Pfam" id="PF00465">
    <property type="entry name" value="Fe-ADH"/>
    <property type="match status" value="1"/>
</dbReference>
<dbReference type="Pfam" id="PF25137">
    <property type="entry name" value="ADH_Fe_C"/>
    <property type="match status" value="1"/>
</dbReference>
<keyword evidence="1" id="KW-0560">Oxidoreductase</keyword>
<feature type="domain" description="Alcohol dehydrogenase iron-type/glycerol dehydrogenase GldA" evidence="2">
    <location>
        <begin position="10"/>
        <end position="177"/>
    </location>
</feature>
<accession>A0A2K9P4Y6</accession>
<dbReference type="AlphaFoldDB" id="A0A2K9P4Y6"/>
<keyword evidence="5" id="KW-1185">Reference proteome</keyword>
<dbReference type="FunFam" id="3.40.50.1970:FF:000003">
    <property type="entry name" value="Alcohol dehydrogenase, iron-containing"/>
    <property type="match status" value="1"/>
</dbReference>
<dbReference type="PANTHER" id="PTHR43633">
    <property type="entry name" value="ALCOHOL DEHYDROGENASE YQHD"/>
    <property type="match status" value="1"/>
</dbReference>
<proteinExistence type="predicted"/>
<dbReference type="KEGG" id="mpec:B9O19_02172"/>
<feature type="domain" description="Fe-containing alcohol dehydrogenase-like C-terminal" evidence="3">
    <location>
        <begin position="190"/>
        <end position="388"/>
    </location>
</feature>
<sequence length="389" mass="42794">MDNFVFDNYTKIIFGKKTEETVGEEIKKYGSKILLHYGGGSIKKSGLYDKIIFSLNSAGVEYIELGGVQPNPRLSLVKKGVDICKRENVEAILAVGGGSVIDSAKAIGLGALYDGDPWDFHARKAIPERMLPVGTVLTIPAAGSESSDGSVITNEDGWIKRGLHSGCMYPTFSIINPELMYTLPKTQIANGCSDIFAHLAERYFTNTKGVEFTDRMIEAAMKTVINNAKAMVDGSKDYDTWAQVVWAGTIAHNNLLNTGRVGDWGSHNIEHELSAHYDIAHGAGLAIVFPAWMKYVLKHDVSRFVQFATRVFNVENDVFNPTKTAMNGIEAYERFLQSLGLPKTLSEVNIGDEKFELMAKQAVEIGGGKQGNFVELKENDILEILRMAK</sequence>
<dbReference type="GO" id="GO:1990362">
    <property type="term" value="F:butanol dehydrogenase (NAD+) activity"/>
    <property type="evidence" value="ECO:0007669"/>
    <property type="project" value="InterPro"/>
</dbReference>
<dbReference type="RefSeq" id="WP_102366444.1">
    <property type="nucleotide sequence ID" value="NZ_CP020991.1"/>
</dbReference>
<evidence type="ECO:0000256" key="1">
    <source>
        <dbReference type="ARBA" id="ARBA00023002"/>
    </source>
</evidence>
<dbReference type="InterPro" id="IPR001670">
    <property type="entry name" value="ADH_Fe/GldA"/>
</dbReference>
<dbReference type="Gene3D" id="3.40.50.1970">
    <property type="match status" value="1"/>
</dbReference>
<dbReference type="GO" id="GO:0008106">
    <property type="term" value="F:alcohol dehydrogenase (NADP+) activity"/>
    <property type="evidence" value="ECO:0007669"/>
    <property type="project" value="TreeGrafter"/>
</dbReference>
<name>A0A2K9P4Y6_9FIRM</name>
<dbReference type="EMBL" id="CP020991">
    <property type="protein sequence ID" value="AUO20314.1"/>
    <property type="molecule type" value="Genomic_DNA"/>
</dbReference>
<dbReference type="SUPFAM" id="SSF56796">
    <property type="entry name" value="Dehydroquinate synthase-like"/>
    <property type="match status" value="1"/>
</dbReference>
<protein>
    <submittedName>
        <fullName evidence="4">Iron-containing alcohol dehydrogenase</fullName>
    </submittedName>
</protein>
<dbReference type="GO" id="GO:1990002">
    <property type="term" value="F:methylglyoxal reductase (NADPH) (acetol producing) activity"/>
    <property type="evidence" value="ECO:0007669"/>
    <property type="project" value="TreeGrafter"/>
</dbReference>
<dbReference type="PROSITE" id="PS00060">
    <property type="entry name" value="ADH_IRON_2"/>
    <property type="match status" value="1"/>
</dbReference>
<dbReference type="InterPro" id="IPR044731">
    <property type="entry name" value="BDH-like"/>
</dbReference>